<evidence type="ECO:0000313" key="1">
    <source>
        <dbReference type="EMBL" id="KAI8654705.1"/>
    </source>
</evidence>
<dbReference type="EMBL" id="CM046512">
    <property type="protein sequence ID" value="KAI8654705.1"/>
    <property type="molecule type" value="Genomic_DNA"/>
</dbReference>
<keyword evidence="1" id="KW-0378">Hydrolase</keyword>
<keyword evidence="2" id="KW-1185">Reference proteome</keyword>
<gene>
    <name evidence="1" type="ORF">NCS57_01217400</name>
</gene>
<name>A0ACC0QIF6_9HYPO</name>
<reference evidence="1" key="1">
    <citation type="submission" date="2022-06" db="EMBL/GenBank/DDBJ databases">
        <title>Fusarium solani species complex genomes reveal bases of compartmentalisation and animal pathogenesis.</title>
        <authorList>
            <person name="Tsai I.J."/>
        </authorList>
    </citation>
    <scope>NUCLEOTIDE SEQUENCE</scope>
    <source>
        <strain evidence="1">Fu6.1</strain>
    </source>
</reference>
<accession>A0ACC0QIF6</accession>
<sequence length="222" mass="24988">MAIQEVYRGGDDWLYVKRGPVSSLYEDLPAARDEATNWTTKHYDFKVTSEPHLDFQWLRTPEPDRIFLISSGNGGLTLIGREWIGSCFSPTDERQYAGLTTFYSCSNFFYLTVTADSDGQRELLLMSTQRSHPNGDLDYPAPAEPVQVSNEVFYALDGEKELKNFGLVLDASVISDECGGPSSFTGAFVGLACSDLTGDQLSAIYDYYTYEPVQYKYDRYEV</sequence>
<comment type="caution">
    <text evidence="1">The sequence shown here is derived from an EMBL/GenBank/DDBJ whole genome shotgun (WGS) entry which is preliminary data.</text>
</comment>
<proteinExistence type="predicted"/>
<protein>
    <submittedName>
        <fullName evidence="1">Glycoside hydrolase family 43 protein</fullName>
    </submittedName>
</protein>
<organism evidence="1 2">
    <name type="scientific">Fusarium keratoplasticum</name>
    <dbReference type="NCBI Taxonomy" id="1328300"/>
    <lineage>
        <taxon>Eukaryota</taxon>
        <taxon>Fungi</taxon>
        <taxon>Dikarya</taxon>
        <taxon>Ascomycota</taxon>
        <taxon>Pezizomycotina</taxon>
        <taxon>Sordariomycetes</taxon>
        <taxon>Hypocreomycetidae</taxon>
        <taxon>Hypocreales</taxon>
        <taxon>Nectriaceae</taxon>
        <taxon>Fusarium</taxon>
        <taxon>Fusarium solani species complex</taxon>
    </lineage>
</organism>
<evidence type="ECO:0000313" key="2">
    <source>
        <dbReference type="Proteomes" id="UP001065298"/>
    </source>
</evidence>
<dbReference type="Proteomes" id="UP001065298">
    <property type="component" value="Chromosome 10"/>
</dbReference>